<dbReference type="Gene3D" id="3.80.10.10">
    <property type="entry name" value="Ribonuclease Inhibitor"/>
    <property type="match status" value="3"/>
</dbReference>
<dbReference type="EC" id="2.7.11.1" evidence="2"/>
<dbReference type="InterPro" id="IPR021720">
    <property type="entry name" value="Malectin_dom"/>
</dbReference>
<comment type="catalytic activity">
    <reaction evidence="18">
        <text>L-seryl-[protein] + ATP = O-phospho-L-seryl-[protein] + ADP + H(+)</text>
        <dbReference type="Rhea" id="RHEA:17989"/>
        <dbReference type="Rhea" id="RHEA-COMP:9863"/>
        <dbReference type="Rhea" id="RHEA-COMP:11604"/>
        <dbReference type="ChEBI" id="CHEBI:15378"/>
        <dbReference type="ChEBI" id="CHEBI:29999"/>
        <dbReference type="ChEBI" id="CHEBI:30616"/>
        <dbReference type="ChEBI" id="CHEBI:83421"/>
        <dbReference type="ChEBI" id="CHEBI:456216"/>
        <dbReference type="EC" id="2.7.11.1"/>
    </reaction>
</comment>
<dbReference type="Pfam" id="PF00560">
    <property type="entry name" value="LRR_1"/>
    <property type="match status" value="3"/>
</dbReference>
<feature type="domain" description="Protein kinase" evidence="20">
    <location>
        <begin position="696"/>
        <end position="1011"/>
    </location>
</feature>
<dbReference type="Pfam" id="PF07714">
    <property type="entry name" value="PK_Tyr_Ser-Thr"/>
    <property type="match status" value="1"/>
</dbReference>
<dbReference type="InterPro" id="IPR008271">
    <property type="entry name" value="Ser/Thr_kinase_AS"/>
</dbReference>
<dbReference type="CDD" id="cd14066">
    <property type="entry name" value="STKc_IRAK"/>
    <property type="match status" value="1"/>
</dbReference>
<dbReference type="PROSITE" id="PS00108">
    <property type="entry name" value="PROTEIN_KINASE_ST"/>
    <property type="match status" value="1"/>
</dbReference>
<evidence type="ECO:0000256" key="4">
    <source>
        <dbReference type="ARBA" id="ARBA00022553"/>
    </source>
</evidence>
<keyword evidence="12" id="KW-0067">ATP-binding</keyword>
<evidence type="ECO:0000256" key="17">
    <source>
        <dbReference type="ARBA" id="ARBA00047899"/>
    </source>
</evidence>
<dbReference type="InterPro" id="IPR001611">
    <property type="entry name" value="Leu-rich_rpt"/>
</dbReference>
<evidence type="ECO:0000256" key="6">
    <source>
        <dbReference type="ARBA" id="ARBA00022679"/>
    </source>
</evidence>
<accession>A0A9Q1H0E0</accession>
<dbReference type="Pfam" id="PF13855">
    <property type="entry name" value="LRR_8"/>
    <property type="match status" value="1"/>
</dbReference>
<dbReference type="Gene3D" id="3.30.200.20">
    <property type="entry name" value="Phosphorylase Kinase, domain 1"/>
    <property type="match status" value="1"/>
</dbReference>
<dbReference type="InterPro" id="IPR003591">
    <property type="entry name" value="Leu-rich_rpt_typical-subtyp"/>
</dbReference>
<dbReference type="Proteomes" id="UP001153076">
    <property type="component" value="Unassembled WGS sequence"/>
</dbReference>
<keyword evidence="11" id="KW-0418">Kinase</keyword>
<keyword evidence="3" id="KW-0723">Serine/threonine-protein kinase</keyword>
<evidence type="ECO:0000256" key="16">
    <source>
        <dbReference type="ARBA" id="ARBA00023180"/>
    </source>
</evidence>
<keyword evidence="6" id="KW-0808">Transferase</keyword>
<keyword evidence="14 19" id="KW-0472">Membrane</keyword>
<dbReference type="InterPro" id="IPR011009">
    <property type="entry name" value="Kinase-like_dom_sf"/>
</dbReference>
<dbReference type="PANTHER" id="PTHR48006">
    <property type="entry name" value="LEUCINE-RICH REPEAT-CONTAINING PROTEIN DDB_G0281931-RELATED"/>
    <property type="match status" value="1"/>
</dbReference>
<feature type="transmembrane region" description="Helical" evidence="19">
    <location>
        <begin position="637"/>
        <end position="660"/>
    </location>
</feature>
<evidence type="ECO:0000256" key="13">
    <source>
        <dbReference type="ARBA" id="ARBA00022989"/>
    </source>
</evidence>
<dbReference type="GO" id="GO:0004674">
    <property type="term" value="F:protein serine/threonine kinase activity"/>
    <property type="evidence" value="ECO:0007669"/>
    <property type="project" value="UniProtKB-KW"/>
</dbReference>
<evidence type="ECO:0000256" key="10">
    <source>
        <dbReference type="ARBA" id="ARBA00022741"/>
    </source>
</evidence>
<dbReference type="SUPFAM" id="SSF52058">
    <property type="entry name" value="L domain-like"/>
    <property type="match status" value="1"/>
</dbReference>
<dbReference type="PROSITE" id="PS50011">
    <property type="entry name" value="PROTEIN_KINASE_DOM"/>
    <property type="match status" value="1"/>
</dbReference>
<dbReference type="OrthoDB" id="4062651at2759"/>
<name>A0A9Q1H0E0_9CARY</name>
<reference evidence="21" key="1">
    <citation type="submission" date="2022-04" db="EMBL/GenBank/DDBJ databases">
        <title>Carnegiea gigantea Genome sequencing and assembly v2.</title>
        <authorList>
            <person name="Copetti D."/>
            <person name="Sanderson M.J."/>
            <person name="Burquez A."/>
            <person name="Wojciechowski M.F."/>
        </authorList>
    </citation>
    <scope>NUCLEOTIDE SEQUENCE</scope>
    <source>
        <strain evidence="21">SGP5-SGP5p</strain>
        <tissue evidence="21">Aerial part</tissue>
    </source>
</reference>
<evidence type="ECO:0000256" key="11">
    <source>
        <dbReference type="ARBA" id="ARBA00022777"/>
    </source>
</evidence>
<dbReference type="SMART" id="SM00369">
    <property type="entry name" value="LRR_TYP"/>
    <property type="match status" value="5"/>
</dbReference>
<dbReference type="GO" id="GO:0005524">
    <property type="term" value="F:ATP binding"/>
    <property type="evidence" value="ECO:0007669"/>
    <property type="project" value="UniProtKB-KW"/>
</dbReference>
<evidence type="ECO:0000256" key="7">
    <source>
        <dbReference type="ARBA" id="ARBA00022692"/>
    </source>
</evidence>
<evidence type="ECO:0000256" key="18">
    <source>
        <dbReference type="ARBA" id="ARBA00048679"/>
    </source>
</evidence>
<evidence type="ECO:0000256" key="1">
    <source>
        <dbReference type="ARBA" id="ARBA00004479"/>
    </source>
</evidence>
<evidence type="ECO:0000256" key="12">
    <source>
        <dbReference type="ARBA" id="ARBA00022840"/>
    </source>
</evidence>
<keyword evidence="10" id="KW-0547">Nucleotide-binding</keyword>
<keyword evidence="5" id="KW-0433">Leucine-rich repeat</keyword>
<keyword evidence="13 19" id="KW-1133">Transmembrane helix</keyword>
<dbReference type="GO" id="GO:0016020">
    <property type="term" value="C:membrane"/>
    <property type="evidence" value="ECO:0007669"/>
    <property type="project" value="UniProtKB-SubCell"/>
</dbReference>
<dbReference type="Gene3D" id="1.10.510.10">
    <property type="entry name" value="Transferase(Phosphotransferase) domain 1"/>
    <property type="match status" value="1"/>
</dbReference>
<dbReference type="InterPro" id="IPR000719">
    <property type="entry name" value="Prot_kinase_dom"/>
</dbReference>
<dbReference type="Pfam" id="PF11721">
    <property type="entry name" value="Malectin"/>
    <property type="match status" value="1"/>
</dbReference>
<evidence type="ECO:0000259" key="20">
    <source>
        <dbReference type="PROSITE" id="PS50011"/>
    </source>
</evidence>
<evidence type="ECO:0000256" key="5">
    <source>
        <dbReference type="ARBA" id="ARBA00022614"/>
    </source>
</evidence>
<dbReference type="SMART" id="SM00220">
    <property type="entry name" value="S_TKc"/>
    <property type="match status" value="1"/>
</dbReference>
<evidence type="ECO:0000313" key="22">
    <source>
        <dbReference type="Proteomes" id="UP001153076"/>
    </source>
</evidence>
<comment type="subcellular location">
    <subcellularLocation>
        <location evidence="1">Membrane</location>
        <topology evidence="1">Single-pass type I membrane protein</topology>
    </subcellularLocation>
</comment>
<dbReference type="InterPro" id="IPR001245">
    <property type="entry name" value="Ser-Thr/Tyr_kinase_cat_dom"/>
</dbReference>
<keyword evidence="4" id="KW-0597">Phosphoprotein</keyword>
<dbReference type="AlphaFoldDB" id="A0A9Q1H0E0"/>
<dbReference type="PROSITE" id="PS51450">
    <property type="entry name" value="LRR"/>
    <property type="match status" value="1"/>
</dbReference>
<dbReference type="FunFam" id="3.80.10.10:FF:000041">
    <property type="entry name" value="LRR receptor-like serine/threonine-protein kinase ERECTA"/>
    <property type="match status" value="2"/>
</dbReference>
<evidence type="ECO:0000256" key="9">
    <source>
        <dbReference type="ARBA" id="ARBA00022737"/>
    </source>
</evidence>
<gene>
    <name evidence="21" type="ORF">Cgig2_003132</name>
</gene>
<dbReference type="PANTHER" id="PTHR48006:SF60">
    <property type="entry name" value="PROTEIN KINASE DOMAIN-CONTAINING PROTEIN"/>
    <property type="match status" value="1"/>
</dbReference>
<dbReference type="InterPro" id="IPR051824">
    <property type="entry name" value="LRR_Rcpt-Like_S/T_Kinase"/>
</dbReference>
<keyword evidence="9" id="KW-0677">Repeat</keyword>
<comment type="caution">
    <text evidence="21">The sequence shown here is derived from an EMBL/GenBank/DDBJ whole genome shotgun (WGS) entry which is preliminary data.</text>
</comment>
<evidence type="ECO:0000313" key="21">
    <source>
        <dbReference type="EMBL" id="KAJ8428430.1"/>
    </source>
</evidence>
<evidence type="ECO:0000256" key="14">
    <source>
        <dbReference type="ARBA" id="ARBA00023136"/>
    </source>
</evidence>
<evidence type="ECO:0000256" key="15">
    <source>
        <dbReference type="ARBA" id="ARBA00023170"/>
    </source>
</evidence>
<dbReference type="FunFam" id="3.30.200.20:FF:000217">
    <property type="entry name" value="probable LRR receptor-like serine/threonine-protein kinase At1g53430"/>
    <property type="match status" value="1"/>
</dbReference>
<keyword evidence="7 19" id="KW-0812">Transmembrane</keyword>
<feature type="transmembrane region" description="Helical" evidence="19">
    <location>
        <begin position="374"/>
        <end position="399"/>
    </location>
</feature>
<keyword evidence="22" id="KW-1185">Reference proteome</keyword>
<comment type="catalytic activity">
    <reaction evidence="17">
        <text>L-threonyl-[protein] + ATP = O-phospho-L-threonyl-[protein] + ADP + H(+)</text>
        <dbReference type="Rhea" id="RHEA:46608"/>
        <dbReference type="Rhea" id="RHEA-COMP:11060"/>
        <dbReference type="Rhea" id="RHEA-COMP:11605"/>
        <dbReference type="ChEBI" id="CHEBI:15378"/>
        <dbReference type="ChEBI" id="CHEBI:30013"/>
        <dbReference type="ChEBI" id="CHEBI:30616"/>
        <dbReference type="ChEBI" id="CHEBI:61977"/>
        <dbReference type="ChEBI" id="CHEBI:456216"/>
        <dbReference type="EC" id="2.7.11.1"/>
    </reaction>
</comment>
<dbReference type="FunFam" id="2.60.120.430:FF:000004">
    <property type="entry name" value="Putative leucine-rich repeat receptor-like serine/threonine-protein kinase"/>
    <property type="match status" value="1"/>
</dbReference>
<evidence type="ECO:0000256" key="19">
    <source>
        <dbReference type="SAM" id="Phobius"/>
    </source>
</evidence>
<organism evidence="21 22">
    <name type="scientific">Carnegiea gigantea</name>
    <dbReference type="NCBI Taxonomy" id="171969"/>
    <lineage>
        <taxon>Eukaryota</taxon>
        <taxon>Viridiplantae</taxon>
        <taxon>Streptophyta</taxon>
        <taxon>Embryophyta</taxon>
        <taxon>Tracheophyta</taxon>
        <taxon>Spermatophyta</taxon>
        <taxon>Magnoliopsida</taxon>
        <taxon>eudicotyledons</taxon>
        <taxon>Gunneridae</taxon>
        <taxon>Pentapetalae</taxon>
        <taxon>Caryophyllales</taxon>
        <taxon>Cactineae</taxon>
        <taxon>Cactaceae</taxon>
        <taxon>Cactoideae</taxon>
        <taxon>Echinocereeae</taxon>
        <taxon>Carnegiea</taxon>
    </lineage>
</organism>
<sequence>MYSSLADKSDHSWEIASRGVRALQVVSSKLKNKYWTNVRQTSCIDEGRRTFYEYFAPTILSNVTCNCSFSQGTVCHVTNIQLKGLNLTGVLPEEFGNLTHLQEIDLSRNHVNGTIPKTLSGIPLFTFGEPAHRSNPGRNWRNHYPSRAVSHISRLTLCLDMTSLQTLLLPCNVFSRILEDNQLEGPLPRSLGNLKNLRRMVLAGNFFNGTIPETFANLKNLEELRLSGNSIYGKMPDFIGNLTNLTTLFQLSHCLYCIGIFKAHLCRELFHPAILENVRSQYKKCFPKPDWHDKFAVSVSYNLLVLRNCLITGRIPDYIQNLSNLKHLDLSYNQLSGPIPESMQKLQHLEFLFLTNNSLSGALPSWISSNRHKLLICCYLSGAKCVQLSVILLALFVLFSLSYNIYNLLLSSLCFCTSNMVGSYSPSKNDKVTWCLMKDLPCENHSLFINCGGGKMKFEGKEYEEDSSPLGPSTFTSFQKWAYSSTGSFMYNDGAGFLAVAASDSNISGIYETARLAPISLKYYGLCMRKGSYAVKLHFAEIMFADDQTFRSNGRRFFDVAIQGNVVLKDFNIATEAGGANKEIVKEFKNVYVNDSTLEIYLYWAGKGTTGAPDRGAYGPLISGISVRPNFHVDKGLSVGAIAAIVIASCAIVVSVLIILRMNGYLGGKGPDNEEFRGLDTGYFSLRQIKAATDDFSFKNKIGEGGFGPVYKGVLPDGKVIAVKQLSAKSKQGNREFLNEIGMISALQHPNLVKLHGCCIEGKELLLVYEYMENNSLARALFGKFISSICTMFSFAEETWFPSALTVDFSNAKYSGRDDQKLHLDWQTRKKICLGIARGLAYLHEESRLKIVHRDIKATNVLLGKDLNAKISDFGLAKLDDEENSHISTRIAGTIGYMAPEYAMRGYLTDKADVYSFGVVILEIVSGKSNTNYRPREEFVYLLDWAYVLQEQGNMLELVDLDVGSSYSEGEALRLLTLALLCTNPSPSLRPTMSSVVSMIEGKIPVQAPIVKSSGTNEGLRFKAFERLSYDSQTYISRGSESEHVCRTTSMDGPWLDSSISVQSMDENDENVSSNRLITEY</sequence>
<dbReference type="EMBL" id="JAKOGI010001007">
    <property type="protein sequence ID" value="KAJ8428430.1"/>
    <property type="molecule type" value="Genomic_DNA"/>
</dbReference>
<evidence type="ECO:0000256" key="3">
    <source>
        <dbReference type="ARBA" id="ARBA00022527"/>
    </source>
</evidence>
<evidence type="ECO:0000256" key="2">
    <source>
        <dbReference type="ARBA" id="ARBA00012513"/>
    </source>
</evidence>
<proteinExistence type="predicted"/>
<protein>
    <recommendedName>
        <fullName evidence="2">non-specific serine/threonine protein kinase</fullName>
        <ecNumber evidence="2">2.7.11.1</ecNumber>
    </recommendedName>
</protein>
<keyword evidence="16" id="KW-0325">Glycoprotein</keyword>
<dbReference type="FunFam" id="1.10.510.10:FF:000044">
    <property type="entry name" value="Putative LRR receptor-like serine/threonine-protein kinase"/>
    <property type="match status" value="1"/>
</dbReference>
<keyword evidence="15" id="KW-0675">Receptor</keyword>
<dbReference type="InterPro" id="IPR032675">
    <property type="entry name" value="LRR_dom_sf"/>
</dbReference>
<dbReference type="SUPFAM" id="SSF56112">
    <property type="entry name" value="Protein kinase-like (PK-like)"/>
    <property type="match status" value="1"/>
</dbReference>
<evidence type="ECO:0000256" key="8">
    <source>
        <dbReference type="ARBA" id="ARBA00022729"/>
    </source>
</evidence>
<keyword evidence="8" id="KW-0732">Signal</keyword>
<dbReference type="Gene3D" id="2.60.120.430">
    <property type="entry name" value="Galactose-binding lectin"/>
    <property type="match status" value="1"/>
</dbReference>